<dbReference type="AlphaFoldDB" id="A0A1M5CE48"/>
<dbReference type="Proteomes" id="UP000184436">
    <property type="component" value="Unassembled WGS sequence"/>
</dbReference>
<gene>
    <name evidence="1" type="ORF">SAMN05444349_1243</name>
</gene>
<reference evidence="1 2" key="1">
    <citation type="submission" date="2016-11" db="EMBL/GenBank/DDBJ databases">
        <authorList>
            <person name="Jaros S."/>
            <person name="Januszkiewicz K."/>
            <person name="Wedrychowicz H."/>
        </authorList>
    </citation>
    <scope>NUCLEOTIDE SEQUENCE [LARGE SCALE GENOMIC DNA]</scope>
    <source>
        <strain evidence="1 2">DSM 26883</strain>
    </source>
</reference>
<evidence type="ECO:0000313" key="1">
    <source>
        <dbReference type="EMBL" id="SHF53018.1"/>
    </source>
</evidence>
<protein>
    <submittedName>
        <fullName evidence="1">Uncharacterized protein</fullName>
    </submittedName>
</protein>
<sequence length="271" mass="32933">MKHFFLLLLFVCTNGMLIAQEALSSMPKEKRDSILVEIIQNLLKEKFPKWYRKEIIPSVVQGDFMFLKHKWLQEGWPDSFYILPDYLKPEDLCYHVTFYYEKWRDENYPNRSTVQATIIDKSHEVYRIYLREPNAGYRWHGLQKMKGEEPLSSMPKQKRDSILVEISQNVLKEKYPELYHKDIEPNVEQSDFRLKGLEWTDDIVKYTPDYVYPEDMFYIVTLYYEKWREKKLKYPFTAMIYIVEKTREPYLIRLGSEYNGYHDLLNPNRKE</sequence>
<dbReference type="STRING" id="871325.SAMN05444349_1243"/>
<keyword evidence="2" id="KW-1185">Reference proteome</keyword>
<accession>A0A1M5CE48</accession>
<dbReference type="EMBL" id="FQVD01000024">
    <property type="protein sequence ID" value="SHF53018.1"/>
    <property type="molecule type" value="Genomic_DNA"/>
</dbReference>
<organism evidence="1 2">
    <name type="scientific">Bacteroides faecichinchillae</name>
    <dbReference type="NCBI Taxonomy" id="871325"/>
    <lineage>
        <taxon>Bacteria</taxon>
        <taxon>Pseudomonadati</taxon>
        <taxon>Bacteroidota</taxon>
        <taxon>Bacteroidia</taxon>
        <taxon>Bacteroidales</taxon>
        <taxon>Bacteroidaceae</taxon>
        <taxon>Bacteroides</taxon>
    </lineage>
</organism>
<proteinExistence type="predicted"/>
<dbReference type="RefSeq" id="WP_073350039.1">
    <property type="nucleotide sequence ID" value="NZ_FQVD01000024.1"/>
</dbReference>
<evidence type="ECO:0000313" key="2">
    <source>
        <dbReference type="Proteomes" id="UP000184436"/>
    </source>
</evidence>
<name>A0A1M5CE48_9BACE</name>